<feature type="compositionally biased region" description="Basic residues" evidence="1">
    <location>
        <begin position="12"/>
        <end position="26"/>
    </location>
</feature>
<feature type="compositionally biased region" description="Gly residues" evidence="1">
    <location>
        <begin position="211"/>
        <end position="228"/>
    </location>
</feature>
<feature type="region of interest" description="Disordered" evidence="1">
    <location>
        <begin position="80"/>
        <end position="156"/>
    </location>
</feature>
<dbReference type="Proteomes" id="UP000799439">
    <property type="component" value="Unassembled WGS sequence"/>
</dbReference>
<dbReference type="InterPro" id="IPR019007">
    <property type="entry name" value="Wbp11/ELF5/Saf1_N"/>
</dbReference>
<protein>
    <recommendedName>
        <fullName evidence="2">Wbp11/ELF5/Saf1 N-terminal domain-containing protein</fullName>
    </recommendedName>
</protein>
<dbReference type="Pfam" id="PF09429">
    <property type="entry name" value="Wbp11"/>
    <property type="match status" value="1"/>
</dbReference>
<accession>A0A9P4ML64</accession>
<dbReference type="AlphaFoldDB" id="A0A9P4ML64"/>
<dbReference type="GO" id="GO:0006396">
    <property type="term" value="P:RNA processing"/>
    <property type="evidence" value="ECO:0007669"/>
    <property type="project" value="InterPro"/>
</dbReference>
<sequence>MPKEKSLNPVAAHHKAQKKASVKKNKAVVQAQRQDRLSKRDPARLERQIASLQSLSSSGALKPRDKDTLAALERDLAAVRKARERAGVPEREHRDYREERGERERKRRRTYEDEGDETDPEVRGIPMPRDTPPPVPRAGVRGRDGEKKEPVEARITYSSAPVMRDLKAAATGKGFAPAQVRRNMDKVKGKGGLVEEEEWERLERAGYQGSSIGGGTVGGKEEGGGTGPKGVVMEEVEDEDA</sequence>
<name>A0A9P4ML64_9PEZI</name>
<evidence type="ECO:0000256" key="1">
    <source>
        <dbReference type="SAM" id="MobiDB-lite"/>
    </source>
</evidence>
<feature type="domain" description="Wbp11/ELF5/Saf1 N-terminal" evidence="2">
    <location>
        <begin position="4"/>
        <end position="81"/>
    </location>
</feature>
<comment type="caution">
    <text evidence="3">The sequence shown here is derived from an EMBL/GenBank/DDBJ whole genome shotgun (WGS) entry which is preliminary data.</text>
</comment>
<organism evidence="3 4">
    <name type="scientific">Myriangium duriaei CBS 260.36</name>
    <dbReference type="NCBI Taxonomy" id="1168546"/>
    <lineage>
        <taxon>Eukaryota</taxon>
        <taxon>Fungi</taxon>
        <taxon>Dikarya</taxon>
        <taxon>Ascomycota</taxon>
        <taxon>Pezizomycotina</taxon>
        <taxon>Dothideomycetes</taxon>
        <taxon>Dothideomycetidae</taxon>
        <taxon>Myriangiales</taxon>
        <taxon>Myriangiaceae</taxon>
        <taxon>Myriangium</taxon>
    </lineage>
</organism>
<dbReference type="EMBL" id="ML996081">
    <property type="protein sequence ID" value="KAF2157047.1"/>
    <property type="molecule type" value="Genomic_DNA"/>
</dbReference>
<feature type="region of interest" description="Disordered" evidence="1">
    <location>
        <begin position="205"/>
        <end position="241"/>
    </location>
</feature>
<evidence type="ECO:0000313" key="3">
    <source>
        <dbReference type="EMBL" id="KAF2157047.1"/>
    </source>
</evidence>
<proteinExistence type="predicted"/>
<feature type="region of interest" description="Disordered" evidence="1">
    <location>
        <begin position="1"/>
        <end position="44"/>
    </location>
</feature>
<feature type="compositionally biased region" description="Basic and acidic residues" evidence="1">
    <location>
        <begin position="84"/>
        <end position="104"/>
    </location>
</feature>
<reference evidence="3" key="1">
    <citation type="journal article" date="2020" name="Stud. Mycol.">
        <title>101 Dothideomycetes genomes: a test case for predicting lifestyles and emergence of pathogens.</title>
        <authorList>
            <person name="Haridas S."/>
            <person name="Albert R."/>
            <person name="Binder M."/>
            <person name="Bloem J."/>
            <person name="Labutti K."/>
            <person name="Salamov A."/>
            <person name="Andreopoulos B."/>
            <person name="Baker S."/>
            <person name="Barry K."/>
            <person name="Bills G."/>
            <person name="Bluhm B."/>
            <person name="Cannon C."/>
            <person name="Castanera R."/>
            <person name="Culley D."/>
            <person name="Daum C."/>
            <person name="Ezra D."/>
            <person name="Gonzalez J."/>
            <person name="Henrissat B."/>
            <person name="Kuo A."/>
            <person name="Liang C."/>
            <person name="Lipzen A."/>
            <person name="Lutzoni F."/>
            <person name="Magnuson J."/>
            <person name="Mondo S."/>
            <person name="Nolan M."/>
            <person name="Ohm R."/>
            <person name="Pangilinan J."/>
            <person name="Park H.-J."/>
            <person name="Ramirez L."/>
            <person name="Alfaro M."/>
            <person name="Sun H."/>
            <person name="Tritt A."/>
            <person name="Yoshinaga Y."/>
            <person name="Zwiers L.-H."/>
            <person name="Turgeon B."/>
            <person name="Goodwin S."/>
            <person name="Spatafora J."/>
            <person name="Crous P."/>
            <person name="Grigoriev I."/>
        </authorList>
    </citation>
    <scope>NUCLEOTIDE SEQUENCE</scope>
    <source>
        <strain evidence="3">CBS 260.36</strain>
    </source>
</reference>
<evidence type="ECO:0000259" key="2">
    <source>
        <dbReference type="Pfam" id="PF09429"/>
    </source>
</evidence>
<gene>
    <name evidence="3" type="ORF">K461DRAFT_263999</name>
</gene>
<feature type="compositionally biased region" description="Basic and acidic residues" evidence="1">
    <location>
        <begin position="33"/>
        <end position="44"/>
    </location>
</feature>
<dbReference type="OrthoDB" id="5597581at2759"/>
<feature type="compositionally biased region" description="Basic and acidic residues" evidence="1">
    <location>
        <begin position="141"/>
        <end position="152"/>
    </location>
</feature>
<keyword evidence="4" id="KW-1185">Reference proteome</keyword>
<evidence type="ECO:0000313" key="4">
    <source>
        <dbReference type="Proteomes" id="UP000799439"/>
    </source>
</evidence>